<evidence type="ECO:0000313" key="3">
    <source>
        <dbReference type="EMBL" id="GES98563.1"/>
    </source>
</evidence>
<keyword evidence="1" id="KW-0175">Coiled coil</keyword>
<evidence type="ECO:0000313" key="4">
    <source>
        <dbReference type="Proteomes" id="UP000615446"/>
    </source>
</evidence>
<feature type="compositionally biased region" description="Polar residues" evidence="2">
    <location>
        <begin position="114"/>
        <end position="143"/>
    </location>
</feature>
<dbReference type="Proteomes" id="UP000615446">
    <property type="component" value="Unassembled WGS sequence"/>
</dbReference>
<feature type="compositionally biased region" description="Low complexity" evidence="2">
    <location>
        <begin position="102"/>
        <end position="113"/>
    </location>
</feature>
<evidence type="ECO:0000256" key="1">
    <source>
        <dbReference type="SAM" id="Coils"/>
    </source>
</evidence>
<evidence type="ECO:0000256" key="2">
    <source>
        <dbReference type="SAM" id="MobiDB-lite"/>
    </source>
</evidence>
<gene>
    <name evidence="3" type="ORF">RCL2_002510200</name>
</gene>
<reference evidence="3" key="1">
    <citation type="submission" date="2019-10" db="EMBL/GenBank/DDBJ databases">
        <title>Conservation and host-specific expression of non-tandemly repeated heterogenous ribosome RNA gene in arbuscular mycorrhizal fungi.</title>
        <authorList>
            <person name="Maeda T."/>
            <person name="Kobayashi Y."/>
            <person name="Nakagawa T."/>
            <person name="Ezawa T."/>
            <person name="Yamaguchi K."/>
            <person name="Bino T."/>
            <person name="Nishimoto Y."/>
            <person name="Shigenobu S."/>
            <person name="Kawaguchi M."/>
        </authorList>
    </citation>
    <scope>NUCLEOTIDE SEQUENCE</scope>
    <source>
        <strain evidence="3">HR1</strain>
    </source>
</reference>
<feature type="compositionally biased region" description="Polar residues" evidence="2">
    <location>
        <begin position="33"/>
        <end position="70"/>
    </location>
</feature>
<dbReference type="EMBL" id="BLAL01000274">
    <property type="protein sequence ID" value="GES98563.1"/>
    <property type="molecule type" value="Genomic_DNA"/>
</dbReference>
<dbReference type="AlphaFoldDB" id="A0A8H3M8U6"/>
<name>A0A8H3M8U6_9GLOM</name>
<comment type="caution">
    <text evidence="3">The sequence shown here is derived from an EMBL/GenBank/DDBJ whole genome shotgun (WGS) entry which is preliminary data.</text>
</comment>
<dbReference type="OrthoDB" id="2412221at2759"/>
<feature type="compositionally biased region" description="Polar residues" evidence="2">
    <location>
        <begin position="1"/>
        <end position="25"/>
    </location>
</feature>
<feature type="coiled-coil region" evidence="1">
    <location>
        <begin position="160"/>
        <end position="187"/>
    </location>
</feature>
<sequence length="255" mass="28390">MSDQMDQESTQQSFPSIPNSGSINDNGKEEKITSSINSLLNNHENSSTIPSTIRNNPSINNETNSSSTPVTKKRTRRTGRPMRNKIAKESSNRNEPYTIPYSTRSQTQQLRQQAPSLTEVSNPSTIVNADGTDANTANSQVPTTERKKHCAKCKESASIAKIINSKMDRIEELVRNLKKVTDEISQNNHPSSLATTNKTFNSLDFSRMTIGDLQNLVMVVTNTIMTTTSPEASNLNIIKSEFNEEAQFLKLETHR</sequence>
<feature type="compositionally biased region" description="Basic residues" evidence="2">
    <location>
        <begin position="71"/>
        <end position="85"/>
    </location>
</feature>
<organism evidence="3 4">
    <name type="scientific">Rhizophagus clarus</name>
    <dbReference type="NCBI Taxonomy" id="94130"/>
    <lineage>
        <taxon>Eukaryota</taxon>
        <taxon>Fungi</taxon>
        <taxon>Fungi incertae sedis</taxon>
        <taxon>Mucoromycota</taxon>
        <taxon>Glomeromycotina</taxon>
        <taxon>Glomeromycetes</taxon>
        <taxon>Glomerales</taxon>
        <taxon>Glomeraceae</taxon>
        <taxon>Rhizophagus</taxon>
    </lineage>
</organism>
<proteinExistence type="predicted"/>
<accession>A0A8H3M8U6</accession>
<protein>
    <submittedName>
        <fullName evidence="3">Uncharacterized protein</fullName>
    </submittedName>
</protein>
<feature type="region of interest" description="Disordered" evidence="2">
    <location>
        <begin position="1"/>
        <end position="143"/>
    </location>
</feature>